<name>A0A251T291_HELAN</name>
<keyword evidence="2" id="KW-1185">Reference proteome</keyword>
<dbReference type="InParanoid" id="A0A251T291"/>
<dbReference type="EMBL" id="CM007901">
    <property type="protein sequence ID" value="OTG04953.1"/>
    <property type="molecule type" value="Genomic_DNA"/>
</dbReference>
<accession>A0A251T291</accession>
<gene>
    <name evidence="1" type="ORF">HannXRQ_Chr12g0368111</name>
</gene>
<reference evidence="2" key="1">
    <citation type="journal article" date="2017" name="Nature">
        <title>The sunflower genome provides insights into oil metabolism, flowering and Asterid evolution.</title>
        <authorList>
            <person name="Badouin H."/>
            <person name="Gouzy J."/>
            <person name="Grassa C.J."/>
            <person name="Murat F."/>
            <person name="Staton S.E."/>
            <person name="Cottret L."/>
            <person name="Lelandais-Briere C."/>
            <person name="Owens G.L."/>
            <person name="Carrere S."/>
            <person name="Mayjonade B."/>
            <person name="Legrand L."/>
            <person name="Gill N."/>
            <person name="Kane N.C."/>
            <person name="Bowers J.E."/>
            <person name="Hubner S."/>
            <person name="Bellec A."/>
            <person name="Berard A."/>
            <person name="Berges H."/>
            <person name="Blanchet N."/>
            <person name="Boniface M.C."/>
            <person name="Brunel D."/>
            <person name="Catrice O."/>
            <person name="Chaidir N."/>
            <person name="Claudel C."/>
            <person name="Donnadieu C."/>
            <person name="Faraut T."/>
            <person name="Fievet G."/>
            <person name="Helmstetter N."/>
            <person name="King M."/>
            <person name="Knapp S.J."/>
            <person name="Lai Z."/>
            <person name="Le Paslier M.C."/>
            <person name="Lippi Y."/>
            <person name="Lorenzon L."/>
            <person name="Mandel J.R."/>
            <person name="Marage G."/>
            <person name="Marchand G."/>
            <person name="Marquand E."/>
            <person name="Bret-Mestries E."/>
            <person name="Morien E."/>
            <person name="Nambeesan S."/>
            <person name="Nguyen T."/>
            <person name="Pegot-Espagnet P."/>
            <person name="Pouilly N."/>
            <person name="Raftis F."/>
            <person name="Sallet E."/>
            <person name="Schiex T."/>
            <person name="Thomas J."/>
            <person name="Vandecasteele C."/>
            <person name="Vares D."/>
            <person name="Vear F."/>
            <person name="Vautrin S."/>
            <person name="Crespi M."/>
            <person name="Mangin B."/>
            <person name="Burke J.M."/>
            <person name="Salse J."/>
            <person name="Munos S."/>
            <person name="Vincourt P."/>
            <person name="Rieseberg L.H."/>
            <person name="Langlade N.B."/>
        </authorList>
    </citation>
    <scope>NUCLEOTIDE SEQUENCE [LARGE SCALE GENOMIC DNA]</scope>
    <source>
        <strain evidence="2">cv. SF193</strain>
    </source>
</reference>
<dbReference type="AlphaFoldDB" id="A0A251T291"/>
<organism evidence="1 2">
    <name type="scientific">Helianthus annuus</name>
    <name type="common">Common sunflower</name>
    <dbReference type="NCBI Taxonomy" id="4232"/>
    <lineage>
        <taxon>Eukaryota</taxon>
        <taxon>Viridiplantae</taxon>
        <taxon>Streptophyta</taxon>
        <taxon>Embryophyta</taxon>
        <taxon>Tracheophyta</taxon>
        <taxon>Spermatophyta</taxon>
        <taxon>Magnoliopsida</taxon>
        <taxon>eudicotyledons</taxon>
        <taxon>Gunneridae</taxon>
        <taxon>Pentapetalae</taxon>
        <taxon>asterids</taxon>
        <taxon>campanulids</taxon>
        <taxon>Asterales</taxon>
        <taxon>Asteraceae</taxon>
        <taxon>Asteroideae</taxon>
        <taxon>Heliantheae alliance</taxon>
        <taxon>Heliantheae</taxon>
        <taxon>Helianthus</taxon>
    </lineage>
</organism>
<proteinExistence type="predicted"/>
<protein>
    <submittedName>
        <fullName evidence="1">Uncharacterized protein</fullName>
    </submittedName>
</protein>
<dbReference type="Proteomes" id="UP000215914">
    <property type="component" value="Chromosome 12"/>
</dbReference>
<sequence length="139" mass="16011">MVISVADFAFQDRQSMVVCSVPLHQRTAMNGFLFSKGCCAVWNFTYLYMQYGERFHGFNSKEKSHSSSLHLLMVYTCVIQYMGQVPNLSSNYGFTQVLEICSEKESLTTVYICMDSRLHFFLVDAQKLEVEKRASWEGL</sequence>
<evidence type="ECO:0000313" key="2">
    <source>
        <dbReference type="Proteomes" id="UP000215914"/>
    </source>
</evidence>
<evidence type="ECO:0000313" key="1">
    <source>
        <dbReference type="EMBL" id="OTG04953.1"/>
    </source>
</evidence>